<dbReference type="UniPathway" id="UPA00075">
    <property type="reaction ID" value="UER00335"/>
</dbReference>
<feature type="binding site" evidence="7">
    <location>
        <position position="10"/>
    </location>
    <ligand>
        <name>Mg(2+)</name>
        <dbReference type="ChEBI" id="CHEBI:18420"/>
    </ligand>
</feature>
<feature type="active site" description="Proton donor" evidence="7">
    <location>
        <position position="40"/>
    </location>
</feature>
<evidence type="ECO:0000256" key="6">
    <source>
        <dbReference type="ARBA" id="ARBA00023134"/>
    </source>
</evidence>
<comment type="similarity">
    <text evidence="7">Belongs to the adenylosuccinate synthetase family.</text>
</comment>
<dbReference type="Gene3D" id="3.90.170.10">
    <property type="entry name" value="Adenylosuccinate Synthetase, subunit A, domain 3"/>
    <property type="match status" value="1"/>
</dbReference>
<evidence type="ECO:0000256" key="2">
    <source>
        <dbReference type="ARBA" id="ARBA00022723"/>
    </source>
</evidence>
<keyword evidence="2 7" id="KW-0479">Metal-binding</keyword>
<comment type="catalytic activity">
    <reaction evidence="7">
        <text>IMP + L-aspartate + GTP = N(6)-(1,2-dicarboxyethyl)-AMP + GDP + phosphate + 2 H(+)</text>
        <dbReference type="Rhea" id="RHEA:15753"/>
        <dbReference type="ChEBI" id="CHEBI:15378"/>
        <dbReference type="ChEBI" id="CHEBI:29991"/>
        <dbReference type="ChEBI" id="CHEBI:37565"/>
        <dbReference type="ChEBI" id="CHEBI:43474"/>
        <dbReference type="ChEBI" id="CHEBI:57567"/>
        <dbReference type="ChEBI" id="CHEBI:58053"/>
        <dbReference type="ChEBI" id="CHEBI:58189"/>
        <dbReference type="EC" id="6.3.4.4"/>
    </reaction>
</comment>
<dbReference type="InterPro" id="IPR042111">
    <property type="entry name" value="Adenylosuccinate_synth_dom3"/>
</dbReference>
<comment type="pathway">
    <text evidence="7">Purine metabolism; AMP biosynthesis via de novo pathway; AMP from IMP: step 1/2.</text>
</comment>
<feature type="active site" description="Proton acceptor" evidence="7">
    <location>
        <position position="10"/>
    </location>
</feature>
<comment type="caution">
    <text evidence="7">Lacks conserved residue(s) required for the propagation of feature annotation.</text>
</comment>
<evidence type="ECO:0000256" key="3">
    <source>
        <dbReference type="ARBA" id="ARBA00022741"/>
    </source>
</evidence>
<feature type="binding site" evidence="7">
    <location>
        <begin position="394"/>
        <end position="396"/>
    </location>
    <ligand>
        <name>GTP</name>
        <dbReference type="ChEBI" id="CHEBI:37565"/>
    </ligand>
</feature>
<protein>
    <recommendedName>
        <fullName evidence="7">Adenylosuccinate synthetase</fullName>
        <shortName evidence="7">AMPSase</shortName>
        <shortName evidence="7">AdSS</shortName>
        <ecNumber evidence="7">6.3.4.4</ecNumber>
    </recommendedName>
    <alternativeName>
        <fullName evidence="7">IMP--aspartate ligase</fullName>
    </alternativeName>
</protein>
<dbReference type="InterPro" id="IPR042109">
    <property type="entry name" value="Adenylosuccinate_synth_dom1"/>
</dbReference>
<evidence type="ECO:0000313" key="9">
    <source>
        <dbReference type="EMBL" id="GIH78950.1"/>
    </source>
</evidence>
<dbReference type="EC" id="6.3.4.4" evidence="7"/>
<dbReference type="SMART" id="SM00788">
    <property type="entry name" value="Adenylsucc_synt"/>
    <property type="match status" value="1"/>
</dbReference>
<dbReference type="GO" id="GO:0004019">
    <property type="term" value="F:adenylosuccinate synthase activity"/>
    <property type="evidence" value="ECO:0007669"/>
    <property type="project" value="UniProtKB-UniRule"/>
</dbReference>
<dbReference type="PANTHER" id="PTHR11846:SF0">
    <property type="entry name" value="ADENYLOSUCCINATE SYNTHETASE"/>
    <property type="match status" value="1"/>
</dbReference>
<name>A0A8J3W7L0_9ACTN</name>
<dbReference type="GO" id="GO:0000287">
    <property type="term" value="F:magnesium ion binding"/>
    <property type="evidence" value="ECO:0007669"/>
    <property type="project" value="UniProtKB-UniRule"/>
</dbReference>
<dbReference type="Proteomes" id="UP000616724">
    <property type="component" value="Unassembled WGS sequence"/>
</dbReference>
<dbReference type="Pfam" id="PF00709">
    <property type="entry name" value="Adenylsucc_synt"/>
    <property type="match status" value="1"/>
</dbReference>
<feature type="binding site" evidence="7">
    <location>
        <begin position="319"/>
        <end position="321"/>
    </location>
    <ligand>
        <name>GTP</name>
        <dbReference type="ChEBI" id="CHEBI:37565"/>
    </ligand>
</feature>
<gene>
    <name evidence="9" type="primary">purA_2</name>
    <name evidence="7" type="synonym">purA</name>
    <name evidence="9" type="ORF">Plo01_53790</name>
</gene>
<dbReference type="GO" id="GO:0044208">
    <property type="term" value="P:'de novo' AMP biosynthetic process"/>
    <property type="evidence" value="ECO:0007669"/>
    <property type="project" value="UniProtKB-UniRule"/>
</dbReference>
<keyword evidence="1 7" id="KW-0436">Ligase</keyword>
<dbReference type="PANTHER" id="PTHR11846">
    <property type="entry name" value="ADENYLOSUCCINATE SYNTHETASE"/>
    <property type="match status" value="1"/>
</dbReference>
<dbReference type="RefSeq" id="WP_203893601.1">
    <property type="nucleotide sequence ID" value="NZ_JBHMBU010000012.1"/>
</dbReference>
<feature type="binding site" evidence="7">
    <location>
        <position position="39"/>
    </location>
    <ligand>
        <name>Mg(2+)</name>
        <dbReference type="ChEBI" id="CHEBI:18420"/>
    </ligand>
</feature>
<keyword evidence="6 7" id="KW-0342">GTP-binding</keyword>
<evidence type="ECO:0000313" key="10">
    <source>
        <dbReference type="Proteomes" id="UP000616724"/>
    </source>
</evidence>
<proteinExistence type="inferred from homology"/>
<reference evidence="9 10" key="1">
    <citation type="submission" date="2021-01" db="EMBL/GenBank/DDBJ databases">
        <title>Whole genome shotgun sequence of Planobispora longispora NBRC 13918.</title>
        <authorList>
            <person name="Komaki H."/>
            <person name="Tamura T."/>
        </authorList>
    </citation>
    <scope>NUCLEOTIDE SEQUENCE [LARGE SCALE GENOMIC DNA]</scope>
    <source>
        <strain evidence="9 10">NBRC 13918</strain>
    </source>
</reference>
<keyword evidence="7" id="KW-0963">Cytoplasm</keyword>
<dbReference type="HAMAP" id="MF_00011">
    <property type="entry name" value="Adenylosucc_synth"/>
    <property type="match status" value="1"/>
</dbReference>
<evidence type="ECO:0000256" key="5">
    <source>
        <dbReference type="ARBA" id="ARBA00022842"/>
    </source>
</evidence>
<keyword evidence="5 7" id="KW-0460">Magnesium</keyword>
<sequence>MIVVDLGYGDAGKGGVVDWLCARGDVTAVIRFNGGAQAGHNVVLPDGRHHTFAQFGSGTFRGVPTHLSRHMVVDPFALSAEADHLRRLGVSQPYGMLTIDREALLATPYHIAAGRDRERERGESRHGSCGMGVGEVMAYALENPFVAPKVGDCERPGLLAQKLNLLRDRLGDRIGADAPPVADCLAAYLAFAQRVRLVDPSYVSELLRRRPVVFEGAQGVLLDEWHGFHPHTTWSTTTFDNAFSLLDGEHAVRLGVLRTYTPRHGPGPLVTEDPELSLPEPHNRSGPWQGPFRIGHFDAVAHRYALAAAGGVDLLALTHLDAPVSRMCDSYDIGELPVEEKSEPVDQAGLAARLARQSELTARLDKALPHYVDGISDWPTAVSEALGVRVWLGSSGPTAHAKSLIPSASSRKTGVSFMGGARALRERTERAEAGYRALRWA</sequence>
<feature type="binding site" description="in other chain" evidence="7">
    <location>
        <position position="218"/>
    </location>
    <ligand>
        <name>IMP</name>
        <dbReference type="ChEBI" id="CHEBI:58053"/>
        <note>ligand shared between dimeric partners</note>
    </ligand>
</feature>
<dbReference type="EMBL" id="BOOH01000045">
    <property type="protein sequence ID" value="GIH78950.1"/>
    <property type="molecule type" value="Genomic_DNA"/>
</dbReference>
<evidence type="ECO:0000256" key="1">
    <source>
        <dbReference type="ARBA" id="ARBA00022598"/>
    </source>
</evidence>
<organism evidence="9 10">
    <name type="scientific">Planobispora longispora</name>
    <dbReference type="NCBI Taxonomy" id="28887"/>
    <lineage>
        <taxon>Bacteria</taxon>
        <taxon>Bacillati</taxon>
        <taxon>Actinomycetota</taxon>
        <taxon>Actinomycetes</taxon>
        <taxon>Streptosporangiales</taxon>
        <taxon>Streptosporangiaceae</taxon>
        <taxon>Planobispora</taxon>
    </lineage>
</organism>
<keyword evidence="10" id="KW-1185">Reference proteome</keyword>
<dbReference type="GO" id="GO:0005737">
    <property type="term" value="C:cytoplasm"/>
    <property type="evidence" value="ECO:0007669"/>
    <property type="project" value="UniProtKB-SubCell"/>
</dbReference>
<comment type="cofactor">
    <cofactor evidence="7">
        <name>Mg(2+)</name>
        <dbReference type="ChEBI" id="CHEBI:18420"/>
    </cofactor>
    <text evidence="7">Binds 1 Mg(2+) ion per subunit.</text>
</comment>
<evidence type="ECO:0000256" key="4">
    <source>
        <dbReference type="ARBA" id="ARBA00022755"/>
    </source>
</evidence>
<evidence type="ECO:0000256" key="7">
    <source>
        <dbReference type="HAMAP-Rule" id="MF_00011"/>
    </source>
</evidence>
<dbReference type="InterPro" id="IPR001114">
    <property type="entry name" value="Adenylosuccinate_synthetase"/>
</dbReference>
<feature type="region of interest" description="Disordered" evidence="8">
    <location>
        <begin position="264"/>
        <end position="283"/>
    </location>
</feature>
<dbReference type="SUPFAM" id="SSF52540">
    <property type="entry name" value="P-loop containing nucleoside triphosphate hydrolases"/>
    <property type="match status" value="1"/>
</dbReference>
<feature type="binding site" evidence="7">
    <location>
        <begin position="39"/>
        <end position="41"/>
    </location>
    <ligand>
        <name>GTP</name>
        <dbReference type="ChEBI" id="CHEBI:37565"/>
    </ligand>
</feature>
<keyword evidence="3 7" id="KW-0547">Nucleotide-binding</keyword>
<feature type="binding site" description="in other chain" evidence="7">
    <location>
        <position position="233"/>
    </location>
    <ligand>
        <name>IMP</name>
        <dbReference type="ChEBI" id="CHEBI:58053"/>
        <note>ligand shared between dimeric partners</note>
    </ligand>
</feature>
<dbReference type="InterPro" id="IPR027417">
    <property type="entry name" value="P-loop_NTPase"/>
</dbReference>
<dbReference type="InterPro" id="IPR042110">
    <property type="entry name" value="Adenylosuccinate_synth_dom2"/>
</dbReference>
<dbReference type="Gene3D" id="3.40.440.10">
    <property type="entry name" value="Adenylosuccinate Synthetase, subunit A, domain 1"/>
    <property type="match status" value="1"/>
</dbReference>
<keyword evidence="4 7" id="KW-0658">Purine biosynthesis</keyword>
<comment type="subcellular location">
    <subcellularLocation>
        <location evidence="7">Cytoplasm</location>
    </subcellularLocation>
</comment>
<dbReference type="AlphaFoldDB" id="A0A8J3W7L0"/>
<evidence type="ECO:0000256" key="8">
    <source>
        <dbReference type="SAM" id="MobiDB-lite"/>
    </source>
</evidence>
<dbReference type="GO" id="GO:0046040">
    <property type="term" value="P:IMP metabolic process"/>
    <property type="evidence" value="ECO:0007669"/>
    <property type="project" value="TreeGrafter"/>
</dbReference>
<comment type="function">
    <text evidence="7">Plays an important role in the de novo pathway of purine nucleotide biosynthesis. Catalyzes the first committed step in the biosynthesis of AMP from IMP.</text>
</comment>
<accession>A0A8J3W7L0</accession>
<dbReference type="Gene3D" id="1.10.300.10">
    <property type="entry name" value="Adenylosuccinate Synthetase, subunit A, domain 2"/>
    <property type="match status" value="1"/>
</dbReference>
<dbReference type="GO" id="GO:0005525">
    <property type="term" value="F:GTP binding"/>
    <property type="evidence" value="ECO:0007669"/>
    <property type="project" value="UniProtKB-UniRule"/>
</dbReference>
<comment type="caution">
    <text evidence="9">The sequence shown here is derived from an EMBL/GenBank/DDBJ whole genome shotgun (WGS) entry which is preliminary data.</text>
</comment>
<comment type="subunit">
    <text evidence="7">Homodimer.</text>
</comment>